<dbReference type="Proteomes" id="UP001732700">
    <property type="component" value="Chromosome 2D"/>
</dbReference>
<dbReference type="EnsemblPlants" id="AVESA.00010b.r2.2DG0377800.1">
    <property type="protein sequence ID" value="AVESA.00010b.r2.2DG0377800.1.CDS.1"/>
    <property type="gene ID" value="AVESA.00010b.r2.2DG0377800"/>
</dbReference>
<protein>
    <submittedName>
        <fullName evidence="1">Uncharacterized protein</fullName>
    </submittedName>
</protein>
<accession>A0ACD5V714</accession>
<reference evidence="1" key="1">
    <citation type="submission" date="2021-05" db="EMBL/GenBank/DDBJ databases">
        <authorList>
            <person name="Scholz U."/>
            <person name="Mascher M."/>
            <person name="Fiebig A."/>
        </authorList>
    </citation>
    <scope>NUCLEOTIDE SEQUENCE [LARGE SCALE GENOMIC DNA]</scope>
</reference>
<sequence>MAVDFAKTGAPAEMPRSLRPREYPDFMERWEKPTYISNGVLGKLYRAAASRMESSRVLSSLSQSNPAFDSDLEVPGFEGLLELAEEYYDLYAEKLTTLMTFYGAEHEEEILTGNIRNKLLYLKRDNKRYFEMKDRIIDSVASLHKEVQGWFKSCRKEEASRMASAWYCVTYHLDHRRPEKKQFWSFPWIICDELLKIKESNANQRRQRLEDPVPPSAPMDCDA</sequence>
<name>A0ACD5V714_AVESA</name>
<reference evidence="1" key="2">
    <citation type="submission" date="2025-09" db="UniProtKB">
        <authorList>
            <consortium name="EnsemblPlants"/>
        </authorList>
    </citation>
    <scope>IDENTIFICATION</scope>
</reference>
<organism evidence="1 2">
    <name type="scientific">Avena sativa</name>
    <name type="common">Oat</name>
    <dbReference type="NCBI Taxonomy" id="4498"/>
    <lineage>
        <taxon>Eukaryota</taxon>
        <taxon>Viridiplantae</taxon>
        <taxon>Streptophyta</taxon>
        <taxon>Embryophyta</taxon>
        <taxon>Tracheophyta</taxon>
        <taxon>Spermatophyta</taxon>
        <taxon>Magnoliopsida</taxon>
        <taxon>Liliopsida</taxon>
        <taxon>Poales</taxon>
        <taxon>Poaceae</taxon>
        <taxon>BOP clade</taxon>
        <taxon>Pooideae</taxon>
        <taxon>Poodae</taxon>
        <taxon>Poeae</taxon>
        <taxon>Poeae Chloroplast Group 1 (Aveneae type)</taxon>
        <taxon>Aveninae</taxon>
        <taxon>Avena</taxon>
    </lineage>
</organism>
<proteinExistence type="predicted"/>
<evidence type="ECO:0000313" key="1">
    <source>
        <dbReference type="EnsemblPlants" id="AVESA.00010b.r2.2DG0377800.1.CDS.1"/>
    </source>
</evidence>
<evidence type="ECO:0000313" key="2">
    <source>
        <dbReference type="Proteomes" id="UP001732700"/>
    </source>
</evidence>
<keyword evidence="2" id="KW-1185">Reference proteome</keyword>